<reference evidence="2 3" key="1">
    <citation type="journal article" date="2020" name="bioRxiv">
        <title>Whole genome comparisons of ergot fungi reveals the divergence and evolution of species within the genus Claviceps are the result of varying mechanisms driving genome evolution and host range expansion.</title>
        <authorList>
            <person name="Wyka S.A."/>
            <person name="Mondo S.J."/>
            <person name="Liu M."/>
            <person name="Dettman J."/>
            <person name="Nalam V."/>
            <person name="Broders K.D."/>
        </authorList>
    </citation>
    <scope>NUCLEOTIDE SEQUENCE [LARGE SCALE GENOMIC DNA]</scope>
    <source>
        <strain evidence="2 3">LM583</strain>
    </source>
</reference>
<keyword evidence="3" id="KW-1185">Reference proteome</keyword>
<protein>
    <recommendedName>
        <fullName evidence="1">SET domain-containing protein</fullName>
    </recommendedName>
</protein>
<dbReference type="Pfam" id="PF00856">
    <property type="entry name" value="SET"/>
    <property type="match status" value="1"/>
</dbReference>
<dbReference type="Gene3D" id="2.170.270.10">
    <property type="entry name" value="SET domain"/>
    <property type="match status" value="1"/>
</dbReference>
<dbReference type="EMBL" id="SRPR01000063">
    <property type="protein sequence ID" value="KAG5962715.1"/>
    <property type="molecule type" value="Genomic_DNA"/>
</dbReference>
<dbReference type="InterPro" id="IPR011990">
    <property type="entry name" value="TPR-like_helical_dom_sf"/>
</dbReference>
<evidence type="ECO:0000313" key="2">
    <source>
        <dbReference type="EMBL" id="KAG5962715.1"/>
    </source>
</evidence>
<sequence length="443" mass="50996">MFPRLTSQWEDISKWGAFLDDIKKNYLDDPRVEMKAKYILFQVGERPTLPFEGSKFLRFSSKVSMDPRTEQYIRTVFEYAKLHFGLRVVFWNELFDQQGHYSWDEVHKSVRSYEQGPIGIDSSSVGVPLYEIKDLPGKGRGLIARFFVSKGTRLLVEKPLIIIAGQRSYAEIERDIVDQLQQLSKEKVRQFLGLHNSFRGVLPPFTGTVQTNALACGEGSSISAVYPTLCLINNACRPNCQQTWNQEAKHETIHAIRDIAAGEEITIAYIPSSSSAQRRHYLKEKFRFDCACEMCVLPAADIQASDDRRAEMESHDRTIANPLQMMTQPEKSLAHCRSMLKLLNEEYPACTTSLHTRAYYDAFQICIAHGDQARASIFAEKSYEMSVVCQGEDSPSTKKMKSFVMHPSKHTSFELCSRRWKTSKKKVNRKLKPEEFEKWLWRE</sequence>
<dbReference type="SUPFAM" id="SSF82199">
    <property type="entry name" value="SET domain"/>
    <property type="match status" value="1"/>
</dbReference>
<dbReference type="PANTHER" id="PTHR47332:SF4">
    <property type="entry name" value="SET DOMAIN-CONTAINING PROTEIN 5"/>
    <property type="match status" value="1"/>
</dbReference>
<evidence type="ECO:0000259" key="1">
    <source>
        <dbReference type="PROSITE" id="PS50280"/>
    </source>
</evidence>
<feature type="domain" description="SET" evidence="1">
    <location>
        <begin position="128"/>
        <end position="270"/>
    </location>
</feature>
<dbReference type="PROSITE" id="PS50280">
    <property type="entry name" value="SET"/>
    <property type="match status" value="1"/>
</dbReference>
<dbReference type="Proteomes" id="UP000742024">
    <property type="component" value="Unassembled WGS sequence"/>
</dbReference>
<gene>
    <name evidence="2" type="ORF">E4U57_006833</name>
</gene>
<name>A0ABQ7PG58_9HYPO</name>
<accession>A0ABQ7PG58</accession>
<dbReference type="Gene3D" id="1.25.40.10">
    <property type="entry name" value="Tetratricopeptide repeat domain"/>
    <property type="match status" value="1"/>
</dbReference>
<dbReference type="InterPro" id="IPR046341">
    <property type="entry name" value="SET_dom_sf"/>
</dbReference>
<dbReference type="InterPro" id="IPR053185">
    <property type="entry name" value="SET_domain_protein"/>
</dbReference>
<comment type="caution">
    <text evidence="2">The sequence shown here is derived from an EMBL/GenBank/DDBJ whole genome shotgun (WGS) entry which is preliminary data.</text>
</comment>
<dbReference type="CDD" id="cd20071">
    <property type="entry name" value="SET_SMYD"/>
    <property type="match status" value="1"/>
</dbReference>
<dbReference type="PANTHER" id="PTHR47332">
    <property type="entry name" value="SET DOMAIN-CONTAINING PROTEIN 5"/>
    <property type="match status" value="1"/>
</dbReference>
<proteinExistence type="predicted"/>
<dbReference type="InterPro" id="IPR001214">
    <property type="entry name" value="SET_dom"/>
</dbReference>
<evidence type="ECO:0000313" key="3">
    <source>
        <dbReference type="Proteomes" id="UP000742024"/>
    </source>
</evidence>
<dbReference type="SMART" id="SM00317">
    <property type="entry name" value="SET"/>
    <property type="match status" value="1"/>
</dbReference>
<organism evidence="2 3">
    <name type="scientific">Claviceps arundinis</name>
    <dbReference type="NCBI Taxonomy" id="1623583"/>
    <lineage>
        <taxon>Eukaryota</taxon>
        <taxon>Fungi</taxon>
        <taxon>Dikarya</taxon>
        <taxon>Ascomycota</taxon>
        <taxon>Pezizomycotina</taxon>
        <taxon>Sordariomycetes</taxon>
        <taxon>Hypocreomycetidae</taxon>
        <taxon>Hypocreales</taxon>
        <taxon>Clavicipitaceae</taxon>
        <taxon>Claviceps</taxon>
    </lineage>
</organism>